<dbReference type="Gene3D" id="2.10.25.10">
    <property type="entry name" value="Laminin"/>
    <property type="match status" value="2"/>
</dbReference>
<evidence type="ECO:0000256" key="1">
    <source>
        <dbReference type="ARBA" id="ARBA00022536"/>
    </source>
</evidence>
<feature type="domain" description="EGF-like" evidence="9">
    <location>
        <begin position="292"/>
        <end position="331"/>
    </location>
</feature>
<dbReference type="PROSITE" id="PS01186">
    <property type="entry name" value="EGF_2"/>
    <property type="match status" value="2"/>
</dbReference>
<feature type="domain" description="EGF-like" evidence="9">
    <location>
        <begin position="258"/>
        <end position="290"/>
    </location>
</feature>
<dbReference type="CDD" id="cd00054">
    <property type="entry name" value="EGF_CA"/>
    <property type="match status" value="2"/>
</dbReference>
<evidence type="ECO:0000256" key="5">
    <source>
        <dbReference type="ARBA" id="ARBA00023157"/>
    </source>
</evidence>
<proteinExistence type="predicted"/>
<dbReference type="RefSeq" id="XP_029725672.1">
    <property type="nucleotide sequence ID" value="XM_029869812.2"/>
</dbReference>
<keyword evidence="1 6" id="KW-0245">EGF-like domain</keyword>
<dbReference type="PROSITE" id="PS01187">
    <property type="entry name" value="EGF_CA"/>
    <property type="match status" value="1"/>
</dbReference>
<dbReference type="PROSITE" id="PS00022">
    <property type="entry name" value="EGF_1"/>
    <property type="match status" value="1"/>
</dbReference>
<dbReference type="EnsemblMetazoa" id="AALFPA23_005209.R6588">
    <property type="protein sequence ID" value="AALFPA23_005209.P6588"/>
    <property type="gene ID" value="AALFPA23_005209"/>
</dbReference>
<feature type="compositionally biased region" description="Polar residues" evidence="7">
    <location>
        <begin position="150"/>
        <end position="166"/>
    </location>
</feature>
<evidence type="ECO:0000259" key="9">
    <source>
        <dbReference type="PROSITE" id="PS50026"/>
    </source>
</evidence>
<evidence type="ECO:0000256" key="4">
    <source>
        <dbReference type="ARBA" id="ARBA00023054"/>
    </source>
</evidence>
<feature type="signal peptide" evidence="8">
    <location>
        <begin position="1"/>
        <end position="25"/>
    </location>
</feature>
<dbReference type="SMART" id="SM00181">
    <property type="entry name" value="EGF"/>
    <property type="match status" value="2"/>
</dbReference>
<dbReference type="PANTHER" id="PTHR14949">
    <property type="entry name" value="EGF-LIKE-DOMAIN, MULTIPLE 7, 8"/>
    <property type="match status" value="1"/>
</dbReference>
<evidence type="ECO:0000256" key="8">
    <source>
        <dbReference type="SAM" id="SignalP"/>
    </source>
</evidence>
<keyword evidence="3" id="KW-0106">Calcium</keyword>
<dbReference type="Pfam" id="PF07546">
    <property type="entry name" value="EMI"/>
    <property type="match status" value="1"/>
</dbReference>
<dbReference type="SUPFAM" id="SSF57196">
    <property type="entry name" value="EGF/Laminin"/>
    <property type="match status" value="2"/>
</dbReference>
<organism evidence="11 12">
    <name type="scientific">Aedes albopictus</name>
    <name type="common">Asian tiger mosquito</name>
    <name type="synonym">Stegomyia albopicta</name>
    <dbReference type="NCBI Taxonomy" id="7160"/>
    <lineage>
        <taxon>Eukaryota</taxon>
        <taxon>Metazoa</taxon>
        <taxon>Ecdysozoa</taxon>
        <taxon>Arthropoda</taxon>
        <taxon>Hexapoda</taxon>
        <taxon>Insecta</taxon>
        <taxon>Pterygota</taxon>
        <taxon>Neoptera</taxon>
        <taxon>Endopterygota</taxon>
        <taxon>Diptera</taxon>
        <taxon>Nematocera</taxon>
        <taxon>Culicoidea</taxon>
        <taxon>Culicidae</taxon>
        <taxon>Culicinae</taxon>
        <taxon>Aedini</taxon>
        <taxon>Aedes</taxon>
        <taxon>Stegomyia</taxon>
    </lineage>
</organism>
<keyword evidence="12" id="KW-1185">Reference proteome</keyword>
<evidence type="ECO:0008006" key="13">
    <source>
        <dbReference type="Google" id="ProtNLM"/>
    </source>
</evidence>
<dbReference type="PANTHER" id="PTHR14949:SF56">
    <property type="entry name" value="EGF-LIKE-DOMAIN, MULTIPLE 7"/>
    <property type="match status" value="1"/>
</dbReference>
<keyword evidence="5 6" id="KW-1015">Disulfide bond</keyword>
<dbReference type="InterPro" id="IPR000742">
    <property type="entry name" value="EGF"/>
</dbReference>
<feature type="region of interest" description="Disordered" evidence="7">
    <location>
        <begin position="33"/>
        <end position="167"/>
    </location>
</feature>
<dbReference type="InterPro" id="IPR001881">
    <property type="entry name" value="EGF-like_Ca-bd_dom"/>
</dbReference>
<reference evidence="12" key="1">
    <citation type="journal article" date="2015" name="Proc. Natl. Acad. Sci. U.S.A.">
        <title>Genome sequence of the Asian Tiger mosquito, Aedes albopictus, reveals insights into its biology, genetics, and evolution.</title>
        <authorList>
            <person name="Chen X.G."/>
            <person name="Jiang X."/>
            <person name="Gu J."/>
            <person name="Xu M."/>
            <person name="Wu Y."/>
            <person name="Deng Y."/>
            <person name="Zhang C."/>
            <person name="Bonizzoni M."/>
            <person name="Dermauw W."/>
            <person name="Vontas J."/>
            <person name="Armbruster P."/>
            <person name="Huang X."/>
            <person name="Yang Y."/>
            <person name="Zhang H."/>
            <person name="He W."/>
            <person name="Peng H."/>
            <person name="Liu Y."/>
            <person name="Wu K."/>
            <person name="Chen J."/>
            <person name="Lirakis M."/>
            <person name="Topalis P."/>
            <person name="Van Leeuwen T."/>
            <person name="Hall A.B."/>
            <person name="Jiang X."/>
            <person name="Thorpe C."/>
            <person name="Mueller R.L."/>
            <person name="Sun C."/>
            <person name="Waterhouse R.M."/>
            <person name="Yan G."/>
            <person name="Tu Z.J."/>
            <person name="Fang X."/>
            <person name="James A.A."/>
        </authorList>
    </citation>
    <scope>NUCLEOTIDE SEQUENCE [LARGE SCALE GENOMIC DNA]</scope>
    <source>
        <strain evidence="12">Foshan</strain>
    </source>
</reference>
<dbReference type="InterPro" id="IPR050969">
    <property type="entry name" value="Dev_Signal_Modulators"/>
</dbReference>
<feature type="domain" description="EMI" evidence="10">
    <location>
        <begin position="189"/>
        <end position="259"/>
    </location>
</feature>
<evidence type="ECO:0000256" key="3">
    <source>
        <dbReference type="ARBA" id="ARBA00022837"/>
    </source>
</evidence>
<reference evidence="11" key="2">
    <citation type="submission" date="2025-05" db="UniProtKB">
        <authorList>
            <consortium name="EnsemblMetazoa"/>
        </authorList>
    </citation>
    <scope>IDENTIFICATION</scope>
    <source>
        <strain evidence="11">Foshan</strain>
    </source>
</reference>
<dbReference type="InterPro" id="IPR018097">
    <property type="entry name" value="EGF_Ca-bd_CS"/>
</dbReference>
<feature type="chain" id="PRO_5046810010" description="EGF-like domain-containing protein" evidence="8">
    <location>
        <begin position="26"/>
        <end position="416"/>
    </location>
</feature>
<dbReference type="InterPro" id="IPR000152">
    <property type="entry name" value="EGF-type_Asp/Asn_hydroxyl_site"/>
</dbReference>
<feature type="compositionally biased region" description="Polar residues" evidence="7">
    <location>
        <begin position="33"/>
        <end position="44"/>
    </location>
</feature>
<dbReference type="PROSITE" id="PS51257">
    <property type="entry name" value="PROKAR_LIPOPROTEIN"/>
    <property type="match status" value="1"/>
</dbReference>
<dbReference type="GeneID" id="109397360"/>
<comment type="caution">
    <text evidence="6">Lacks conserved residue(s) required for the propagation of feature annotation.</text>
</comment>
<feature type="disulfide bond" evidence="6">
    <location>
        <begin position="280"/>
        <end position="289"/>
    </location>
</feature>
<protein>
    <recommendedName>
        <fullName evidence="13">EGF-like domain-containing protein</fullName>
    </recommendedName>
</protein>
<dbReference type="Proteomes" id="UP000069940">
    <property type="component" value="Unassembled WGS sequence"/>
</dbReference>
<dbReference type="SMART" id="SM00179">
    <property type="entry name" value="EGF_CA"/>
    <property type="match status" value="1"/>
</dbReference>
<evidence type="ECO:0000256" key="6">
    <source>
        <dbReference type="PROSITE-ProRule" id="PRU00076"/>
    </source>
</evidence>
<dbReference type="Pfam" id="PF07645">
    <property type="entry name" value="EGF_CA"/>
    <property type="match status" value="1"/>
</dbReference>
<evidence type="ECO:0000313" key="12">
    <source>
        <dbReference type="Proteomes" id="UP000069940"/>
    </source>
</evidence>
<keyword evidence="2 8" id="KW-0732">Signal</keyword>
<feature type="disulfide bond" evidence="6">
    <location>
        <begin position="262"/>
        <end position="272"/>
    </location>
</feature>
<keyword evidence="4" id="KW-0175">Coiled coil</keyword>
<sequence>MGKLQNRLCLVAMVIVVISAIACQAYQHSNSDYSENLNQQHPTKQQAHRHHHQQQQQQQQQHHHQHHKLDSVSLGSRNSSRYSLITGSGNNYYQPPTNHYHYQPHVNTGNTDQRPHAQHHNQHHQPPNRPSVVPTQHNVRRVDNPGFRWRSTTNSSRAPRTNQSGNAAGVRPVKRMLKNNNHHHRNITGKNVCTEKRTVHVPIYRKATVKHFGQPCSDQKLCTGLRTNYEPTYHQVKREVFACCPGWETTSTIAEGCHKPICRSQCQNGGRCTAPDTCTCSPGFSGPQCELDINECKQHKPCDQTCYNTEGSYYCTCRDGFVLQADRHSCRKIDTINDVAFEARDMENDVDYDSLDTRLTKLEKIIFNEDRRSISETHELNKKVQYAMDAVSSLRAQVSRLTQRLFPTVDYGNRIN</sequence>
<evidence type="ECO:0000259" key="10">
    <source>
        <dbReference type="PROSITE" id="PS51041"/>
    </source>
</evidence>
<dbReference type="PROSITE" id="PS00010">
    <property type="entry name" value="ASX_HYDROXYL"/>
    <property type="match status" value="1"/>
</dbReference>
<name>A0ABM1Y316_AEDAL</name>
<dbReference type="InterPro" id="IPR011489">
    <property type="entry name" value="EMI_domain"/>
</dbReference>
<dbReference type="PROSITE" id="PS51041">
    <property type="entry name" value="EMI"/>
    <property type="match status" value="1"/>
</dbReference>
<evidence type="ECO:0000256" key="2">
    <source>
        <dbReference type="ARBA" id="ARBA00022729"/>
    </source>
</evidence>
<evidence type="ECO:0000313" key="11">
    <source>
        <dbReference type="EnsemblMetazoa" id="AALFPA23_005209.P6588"/>
    </source>
</evidence>
<dbReference type="InterPro" id="IPR049883">
    <property type="entry name" value="NOTCH1_EGF-like"/>
</dbReference>
<dbReference type="PROSITE" id="PS50026">
    <property type="entry name" value="EGF_3"/>
    <property type="match status" value="2"/>
</dbReference>
<accession>A0ABM1Y316</accession>
<feature type="compositionally biased region" description="Polar residues" evidence="7">
    <location>
        <begin position="73"/>
        <end position="97"/>
    </location>
</feature>
<evidence type="ECO:0000256" key="7">
    <source>
        <dbReference type="SAM" id="MobiDB-lite"/>
    </source>
</evidence>
<feature type="disulfide bond" evidence="6">
    <location>
        <begin position="296"/>
        <end position="306"/>
    </location>
</feature>